<comment type="caution">
    <text evidence="5">The sequence shown here is derived from an EMBL/GenBank/DDBJ whole genome shotgun (WGS) entry which is preliminary data.</text>
</comment>
<dbReference type="Proteomes" id="UP000644507">
    <property type="component" value="Unassembled WGS sequence"/>
</dbReference>
<dbReference type="Gene3D" id="2.40.30.170">
    <property type="match status" value="1"/>
</dbReference>
<evidence type="ECO:0000259" key="4">
    <source>
        <dbReference type="Pfam" id="PF25917"/>
    </source>
</evidence>
<accession>A0A918TN96</accession>
<proteinExistence type="inferred from homology"/>
<dbReference type="SUPFAM" id="SSF111369">
    <property type="entry name" value="HlyD-like secretion proteins"/>
    <property type="match status" value="1"/>
</dbReference>
<dbReference type="PANTHER" id="PTHR30469:SF12">
    <property type="entry name" value="MULTIDRUG RESISTANCE PROTEIN MDTA"/>
    <property type="match status" value="1"/>
</dbReference>
<dbReference type="PANTHER" id="PTHR30469">
    <property type="entry name" value="MULTIDRUG RESISTANCE PROTEIN MDTA"/>
    <property type="match status" value="1"/>
</dbReference>
<feature type="domain" description="Multidrug resistance protein MdtA-like barrel-sandwich hybrid" evidence="4">
    <location>
        <begin position="74"/>
        <end position="215"/>
    </location>
</feature>
<dbReference type="Pfam" id="PF25917">
    <property type="entry name" value="BSH_RND"/>
    <property type="match status" value="1"/>
</dbReference>
<dbReference type="GO" id="GO:0015562">
    <property type="term" value="F:efflux transmembrane transporter activity"/>
    <property type="evidence" value="ECO:0007669"/>
    <property type="project" value="TreeGrafter"/>
</dbReference>
<evidence type="ECO:0000256" key="1">
    <source>
        <dbReference type="ARBA" id="ARBA00009477"/>
    </source>
</evidence>
<keyword evidence="2" id="KW-0175">Coiled coil</keyword>
<evidence type="ECO:0000313" key="5">
    <source>
        <dbReference type="EMBL" id="GHC52360.1"/>
    </source>
</evidence>
<gene>
    <name evidence="5" type="ORF">GCM10007100_18340</name>
</gene>
<dbReference type="AlphaFoldDB" id="A0A918TN96"/>
<feature type="coiled-coil region" evidence="2">
    <location>
        <begin position="114"/>
        <end position="181"/>
    </location>
</feature>
<dbReference type="GO" id="GO:1990281">
    <property type="term" value="C:efflux pump complex"/>
    <property type="evidence" value="ECO:0007669"/>
    <property type="project" value="TreeGrafter"/>
</dbReference>
<reference evidence="5" key="2">
    <citation type="submission" date="2020-09" db="EMBL/GenBank/DDBJ databases">
        <authorList>
            <person name="Sun Q."/>
            <person name="Kim S."/>
        </authorList>
    </citation>
    <scope>NUCLEOTIDE SEQUENCE</scope>
    <source>
        <strain evidence="5">KCTC 12988</strain>
    </source>
</reference>
<feature type="region of interest" description="Disordered" evidence="3">
    <location>
        <begin position="389"/>
        <end position="411"/>
    </location>
</feature>
<evidence type="ECO:0000256" key="3">
    <source>
        <dbReference type="SAM" id="MobiDB-lite"/>
    </source>
</evidence>
<dbReference type="Gene3D" id="1.10.287.470">
    <property type="entry name" value="Helix hairpin bin"/>
    <property type="match status" value="1"/>
</dbReference>
<dbReference type="InterPro" id="IPR058625">
    <property type="entry name" value="MdtA-like_BSH"/>
</dbReference>
<comment type="similarity">
    <text evidence="1">Belongs to the membrane fusion protein (MFP) (TC 8.A.1) family.</text>
</comment>
<dbReference type="Gene3D" id="2.40.50.100">
    <property type="match status" value="1"/>
</dbReference>
<keyword evidence="6" id="KW-1185">Reference proteome</keyword>
<dbReference type="InterPro" id="IPR006143">
    <property type="entry name" value="RND_pump_MFP"/>
</dbReference>
<organism evidence="5 6">
    <name type="scientific">Roseibacillus persicicus</name>
    <dbReference type="NCBI Taxonomy" id="454148"/>
    <lineage>
        <taxon>Bacteria</taxon>
        <taxon>Pseudomonadati</taxon>
        <taxon>Verrucomicrobiota</taxon>
        <taxon>Verrucomicrobiia</taxon>
        <taxon>Verrucomicrobiales</taxon>
        <taxon>Verrucomicrobiaceae</taxon>
        <taxon>Roseibacillus</taxon>
    </lineage>
</organism>
<sequence>MRLLLRIILPLPILALGFAVGWLAMHKWKAPEENLAPARSERPVQRAEVIPLERQDYQIMIRTRGVVQAKTETQLTPRISGRIESLHPNFQVGAFFKRGDILVSLDPTDSESQIISAEAQVARAEAALAQEEARAKQAELNWKDLGYTEKANDLVLRIPQLREAHANLKTAQAQLAEARRNKLYTKIVAPFDGCVRERLVGPGQSVGTNTQLGVIFATDYAEVRLPVSPKDLPYTPFQSQTTLAATPAIIRDGLTDHLEGDEQTWTAQLIRSEGVIDDTSRELFLIARIPDPYGLQSGLPPLRIGQPVLAEVQGNLLEDVFVIPRETLRGAFETLLVDNETFKLLRFDIEPFWTDSENFVVTHELPENHSIVASRIPHAANGALIEIIEPESDEPPVEAAKGPEDTSTTEA</sequence>
<name>A0A918TN96_9BACT</name>
<dbReference type="NCBIfam" id="TIGR01730">
    <property type="entry name" value="RND_mfp"/>
    <property type="match status" value="1"/>
</dbReference>
<protein>
    <submittedName>
        <fullName evidence="5">RND superfamily efflux pump MFP component</fullName>
    </submittedName>
</protein>
<evidence type="ECO:0000256" key="2">
    <source>
        <dbReference type="SAM" id="Coils"/>
    </source>
</evidence>
<dbReference type="EMBL" id="BMXI01000007">
    <property type="protein sequence ID" value="GHC52360.1"/>
    <property type="molecule type" value="Genomic_DNA"/>
</dbReference>
<evidence type="ECO:0000313" key="6">
    <source>
        <dbReference type="Proteomes" id="UP000644507"/>
    </source>
</evidence>
<dbReference type="RefSeq" id="WP_189569642.1">
    <property type="nucleotide sequence ID" value="NZ_BMXI01000007.1"/>
</dbReference>
<reference evidence="5" key="1">
    <citation type="journal article" date="2014" name="Int. J. Syst. Evol. Microbiol.">
        <title>Complete genome sequence of Corynebacterium casei LMG S-19264T (=DSM 44701T), isolated from a smear-ripened cheese.</title>
        <authorList>
            <consortium name="US DOE Joint Genome Institute (JGI-PGF)"/>
            <person name="Walter F."/>
            <person name="Albersmeier A."/>
            <person name="Kalinowski J."/>
            <person name="Ruckert C."/>
        </authorList>
    </citation>
    <scope>NUCLEOTIDE SEQUENCE</scope>
    <source>
        <strain evidence="5">KCTC 12988</strain>
    </source>
</reference>